<keyword evidence="7 10" id="KW-0472">Membrane</keyword>
<feature type="transmembrane region" description="Helical" evidence="10">
    <location>
        <begin position="583"/>
        <end position="603"/>
    </location>
</feature>
<comment type="similarity">
    <text evidence="2">Belongs to the membrane-bound acyltransferase family.</text>
</comment>
<feature type="transmembrane region" description="Helical" evidence="10">
    <location>
        <begin position="519"/>
        <end position="539"/>
    </location>
</feature>
<dbReference type="eggNOG" id="COG1696">
    <property type="taxonomic scope" value="Bacteria"/>
</dbReference>
<dbReference type="Pfam" id="PF03062">
    <property type="entry name" value="MBOAT"/>
    <property type="match status" value="1"/>
</dbReference>
<comment type="subcellular location">
    <subcellularLocation>
        <location evidence="1">Cell membrane</location>
        <topology evidence="1">Multi-pass membrane protein</topology>
    </subcellularLocation>
</comment>
<feature type="compositionally biased region" description="Polar residues" evidence="9">
    <location>
        <begin position="33"/>
        <end position="47"/>
    </location>
</feature>
<dbReference type="PATRIC" id="fig|1357400.3.peg.723"/>
<proteinExistence type="inferred from homology"/>
<evidence type="ECO:0000256" key="6">
    <source>
        <dbReference type="ARBA" id="ARBA00022989"/>
    </source>
</evidence>
<dbReference type="InterPro" id="IPR024194">
    <property type="entry name" value="Ac/AlaTfrase_AlgI/DltB"/>
</dbReference>
<evidence type="ECO:0000313" key="12">
    <source>
        <dbReference type="Proteomes" id="UP000018731"/>
    </source>
</evidence>
<keyword evidence="8" id="KW-0012">Acyltransferase</keyword>
<dbReference type="PANTHER" id="PTHR13285">
    <property type="entry name" value="ACYLTRANSFERASE"/>
    <property type="match status" value="1"/>
</dbReference>
<accession>V8CEN3</accession>
<evidence type="ECO:0000313" key="11">
    <source>
        <dbReference type="EMBL" id="ETD25196.1"/>
    </source>
</evidence>
<feature type="transmembrane region" description="Helical" evidence="10">
    <location>
        <begin position="133"/>
        <end position="156"/>
    </location>
</feature>
<reference evidence="11 12" key="1">
    <citation type="journal article" date="2014" name="Genome Announc.">
        <title>Draft genome sequences of six enterohepatic helicobacter species isolated from humans and one from rhesus macaques.</title>
        <authorList>
            <person name="Shen Z."/>
            <person name="Sheh A."/>
            <person name="Young S.K."/>
            <person name="Abouelliel A."/>
            <person name="Ward D.V."/>
            <person name="Earl A.M."/>
            <person name="Fox J.G."/>
        </authorList>
    </citation>
    <scope>NUCLEOTIDE SEQUENCE [LARGE SCALE GENOMIC DNA]</scope>
    <source>
        <strain evidence="11 12">MIT 99-5501</strain>
    </source>
</reference>
<dbReference type="InterPro" id="IPR004299">
    <property type="entry name" value="MBOAT_fam"/>
</dbReference>
<dbReference type="GO" id="GO:0016746">
    <property type="term" value="F:acyltransferase activity"/>
    <property type="evidence" value="ECO:0007669"/>
    <property type="project" value="UniProtKB-KW"/>
</dbReference>
<dbReference type="InterPro" id="IPR028362">
    <property type="entry name" value="AlgI"/>
</dbReference>
<feature type="transmembrane region" description="Helical" evidence="10">
    <location>
        <begin position="416"/>
        <end position="439"/>
    </location>
</feature>
<evidence type="ECO:0000256" key="7">
    <source>
        <dbReference type="ARBA" id="ARBA00023136"/>
    </source>
</evidence>
<evidence type="ECO:0000256" key="8">
    <source>
        <dbReference type="ARBA" id="ARBA00023315"/>
    </source>
</evidence>
<evidence type="ECO:0000256" key="10">
    <source>
        <dbReference type="SAM" id="Phobius"/>
    </source>
</evidence>
<keyword evidence="12" id="KW-1185">Reference proteome</keyword>
<sequence length="667" mass="76493">MGGGGNRYLDSSASRDSNADVSSLLGSEANEAIHNNNRTNSSISSEKSGLRSHEQGNKTESLWLLCYTRKFCELTKGVASLDDLSPKDEFVPKFYFILGIIFNLSLLGFFKYTDFLLENFNTFSKLAHLDFDIPLPHILLPLALSFVTFQQIAFLFDCYKRTKGELRENLHIDFVDYALFISFFPQLIAGPIVHHREMMPQFASMGNSSLGNHCADLLDFENSQTLQSSSLPKSSKNSTSTTTNTRIVESRNDEMEYTHSKNSPSFAEGVRGWVDSQKDNAQSIINYEYLAKGIFIFSIGLFKKVFIADSFAKWANAGFGVVEQGGVLNIAESWATSISYTFQLYFDFSGYCDMAMGLALMFGIVLPLNFDSPYKSLNITEFWRRWHITLGRFLRECLYIPLGGNRVGKILNLRNLFIVAFLSGIWHGAGWGFVIWGVLHGVAMMIHRIYSWILERLAKSIMRCHTERSEVSLQITQSRDSSLTSLRMTKLKSLKMTIKYYFLAMKKNQKFLRFTQTRLYKFLCWFITFNFINIAWVFFRSENLNGAVNLIKGMFGIVWVELPQKLHRMPEVLAQIGGRNDTIFYIIIAFIVCLACKNSFEMLKNFDTQYLRFRLALRIFNKKIYLKGGAVFTRFVLTIALFYIAIWAMLSNLLDSNAYTPFLYFNF</sequence>
<dbReference type="EMBL" id="AZJI01000001">
    <property type="protein sequence ID" value="ETD25196.1"/>
    <property type="molecule type" value="Genomic_DNA"/>
</dbReference>
<evidence type="ECO:0000256" key="2">
    <source>
        <dbReference type="ARBA" id="ARBA00010323"/>
    </source>
</evidence>
<feature type="transmembrane region" description="Helical" evidence="10">
    <location>
        <begin position="94"/>
        <end position="113"/>
    </location>
</feature>
<dbReference type="Proteomes" id="UP000018731">
    <property type="component" value="Unassembled WGS sequence"/>
</dbReference>
<feature type="compositionally biased region" description="Polar residues" evidence="9">
    <location>
        <begin position="9"/>
        <end position="25"/>
    </location>
</feature>
<dbReference type="PANTHER" id="PTHR13285:SF23">
    <property type="entry name" value="TEICHOIC ACID D-ALANYLTRANSFERASE"/>
    <property type="match status" value="1"/>
</dbReference>
<evidence type="ECO:0008006" key="13">
    <source>
        <dbReference type="Google" id="ProtNLM"/>
    </source>
</evidence>
<dbReference type="RefSeq" id="WP_023927246.1">
    <property type="nucleotide sequence ID" value="NZ_KI669454.1"/>
</dbReference>
<keyword evidence="5 10" id="KW-0812">Transmembrane</keyword>
<keyword evidence="4" id="KW-0808">Transferase</keyword>
<dbReference type="STRING" id="1357400.HMPREF2086_00531"/>
<feature type="compositionally biased region" description="Low complexity" evidence="9">
    <location>
        <begin position="226"/>
        <end position="245"/>
    </location>
</feature>
<organism evidence="11 12">
    <name type="scientific">Helicobacter macacae MIT 99-5501</name>
    <dbReference type="NCBI Taxonomy" id="1357400"/>
    <lineage>
        <taxon>Bacteria</taxon>
        <taxon>Pseudomonadati</taxon>
        <taxon>Campylobacterota</taxon>
        <taxon>Epsilonproteobacteria</taxon>
        <taxon>Campylobacterales</taxon>
        <taxon>Helicobacteraceae</taxon>
        <taxon>Helicobacter</taxon>
    </lineage>
</organism>
<dbReference type="AlphaFoldDB" id="V8CEN3"/>
<gene>
    <name evidence="11" type="ORF">HMPREF2086_00531</name>
</gene>
<dbReference type="PIRSF" id="PIRSF016636">
    <property type="entry name" value="AlgI_DltB"/>
    <property type="match status" value="1"/>
</dbReference>
<dbReference type="GO" id="GO:0042121">
    <property type="term" value="P:alginic acid biosynthetic process"/>
    <property type="evidence" value="ECO:0007669"/>
    <property type="project" value="InterPro"/>
</dbReference>
<evidence type="ECO:0000256" key="9">
    <source>
        <dbReference type="SAM" id="MobiDB-lite"/>
    </source>
</evidence>
<evidence type="ECO:0000256" key="5">
    <source>
        <dbReference type="ARBA" id="ARBA00022692"/>
    </source>
</evidence>
<feature type="region of interest" description="Disordered" evidence="9">
    <location>
        <begin position="226"/>
        <end position="247"/>
    </location>
</feature>
<dbReference type="GO" id="GO:0005886">
    <property type="term" value="C:plasma membrane"/>
    <property type="evidence" value="ECO:0007669"/>
    <property type="project" value="UniProtKB-SubCell"/>
</dbReference>
<name>V8CEN3_9HELI</name>
<evidence type="ECO:0000256" key="4">
    <source>
        <dbReference type="ARBA" id="ARBA00022679"/>
    </source>
</evidence>
<protein>
    <recommendedName>
        <fullName evidence="13">MBOAT family protein</fullName>
    </recommendedName>
</protein>
<evidence type="ECO:0000256" key="3">
    <source>
        <dbReference type="ARBA" id="ARBA00022475"/>
    </source>
</evidence>
<keyword evidence="6 10" id="KW-1133">Transmembrane helix</keyword>
<feature type="region of interest" description="Disordered" evidence="9">
    <location>
        <begin position="1"/>
        <end position="53"/>
    </location>
</feature>
<evidence type="ECO:0000256" key="1">
    <source>
        <dbReference type="ARBA" id="ARBA00004651"/>
    </source>
</evidence>
<dbReference type="HOGENOM" id="CLU_025255_1_2_7"/>
<dbReference type="InterPro" id="IPR051085">
    <property type="entry name" value="MB_O-acyltransferase"/>
</dbReference>
<keyword evidence="3" id="KW-1003">Cell membrane</keyword>
<comment type="caution">
    <text evidence="11">The sequence shown here is derived from an EMBL/GenBank/DDBJ whole genome shotgun (WGS) entry which is preliminary data.</text>
</comment>
<feature type="transmembrane region" description="Helical" evidence="10">
    <location>
        <begin position="348"/>
        <end position="368"/>
    </location>
</feature>
<dbReference type="PIRSF" id="PIRSF500217">
    <property type="entry name" value="AlgI"/>
    <property type="match status" value="1"/>
</dbReference>
<feature type="transmembrane region" description="Helical" evidence="10">
    <location>
        <begin position="624"/>
        <end position="650"/>
    </location>
</feature>